<dbReference type="InterPro" id="IPR036010">
    <property type="entry name" value="2Fe-2S_ferredoxin-like_sf"/>
</dbReference>
<dbReference type="Gene3D" id="2.40.30.10">
    <property type="entry name" value="Translation factors"/>
    <property type="match status" value="1"/>
</dbReference>
<dbReference type="Gene3D" id="3.40.50.80">
    <property type="entry name" value="Nucleotide-binding domain of ferredoxin-NADP reductase (FNR) module"/>
    <property type="match status" value="1"/>
</dbReference>
<proteinExistence type="predicted"/>
<dbReference type="CDD" id="cd06216">
    <property type="entry name" value="FNR_iron_sulfur_binding_2"/>
    <property type="match status" value="1"/>
</dbReference>
<dbReference type="Pfam" id="PF00111">
    <property type="entry name" value="Fer2"/>
    <property type="match status" value="1"/>
</dbReference>
<evidence type="ECO:0000256" key="5">
    <source>
        <dbReference type="ARBA" id="ARBA00022827"/>
    </source>
</evidence>
<evidence type="ECO:0000259" key="10">
    <source>
        <dbReference type="PROSITE" id="PS51384"/>
    </source>
</evidence>
<sequence>MAERGARPTVHPVRKMMLRAVRHLFTPLRPDDYLEMINPLWTTRELRGRVERVVPEGPDAASVLIRPAYEWRGHRPGQYVRLGVIIDGVYHWRAYSLTSDPDPEDGLISVTPKVVETGVVSPYLVRRIRPGDVVRLGEVEGVFTLPDPLPGKMLFVSAGSGITPIMSMLRSLDHRDHLDDVVLVHSARTADEVIFASVLRDLDARRPGFRLVLRLTAEQGRMTPADLDELCPDWREREAFCSGPGDMLDAFVEHWNDHGDPKKLHMERFQPIIGGNAGSGEGGTVHFLDSEADVECDGGTPILVAGEKAGLQLPYGCRIGICHTCVGTLRSGKIRDLRTDEVAEPAGAAVRTCIHTAEGDIEIEL</sequence>
<dbReference type="CDD" id="cd00207">
    <property type="entry name" value="fer2"/>
    <property type="match status" value="1"/>
</dbReference>
<accession>A0A0M8PII9</accession>
<dbReference type="GO" id="GO:0051537">
    <property type="term" value="F:2 iron, 2 sulfur cluster binding"/>
    <property type="evidence" value="ECO:0007669"/>
    <property type="project" value="UniProtKB-KW"/>
</dbReference>
<dbReference type="PANTHER" id="PTHR47354">
    <property type="entry name" value="NADH OXIDOREDUCTASE HCR"/>
    <property type="match status" value="1"/>
</dbReference>
<keyword evidence="6" id="KW-0560">Oxidoreductase</keyword>
<dbReference type="InterPro" id="IPR008333">
    <property type="entry name" value="Cbr1-like_FAD-bd_dom"/>
</dbReference>
<dbReference type="PROSITE" id="PS51085">
    <property type="entry name" value="2FE2S_FER_2"/>
    <property type="match status" value="1"/>
</dbReference>
<evidence type="ECO:0000313" key="12">
    <source>
        <dbReference type="Proteomes" id="UP000037712"/>
    </source>
</evidence>
<dbReference type="Pfam" id="PF00175">
    <property type="entry name" value="NAD_binding_1"/>
    <property type="match status" value="1"/>
</dbReference>
<protein>
    <submittedName>
        <fullName evidence="11">Stearoyl-CoA 9-desaturase</fullName>
    </submittedName>
</protein>
<dbReference type="Proteomes" id="UP000037712">
    <property type="component" value="Unassembled WGS sequence"/>
</dbReference>
<dbReference type="InterPro" id="IPR017927">
    <property type="entry name" value="FAD-bd_FR_type"/>
</dbReference>
<keyword evidence="3" id="KW-0001">2Fe-2S</keyword>
<reference evidence="11 12" key="1">
    <citation type="journal article" date="2015" name="Genome Announc.">
        <title>Draft Genome Sequence of Rhodococcus rhodochrous Strain KG-21, a Soil Isolate from Oil Fields of Krishna-Godavari Basin, India.</title>
        <authorList>
            <person name="Dawar C."/>
            <person name="Aggarwal R.K."/>
        </authorList>
    </citation>
    <scope>NUCLEOTIDE SEQUENCE [LARGE SCALE GENOMIC DNA]</scope>
    <source>
        <strain evidence="11 12">KG-21</strain>
    </source>
</reference>
<dbReference type="InterPro" id="IPR001433">
    <property type="entry name" value="OxRdtase_FAD/NAD-bd"/>
</dbReference>
<dbReference type="EMBL" id="AZYO01000007">
    <property type="protein sequence ID" value="KOS57264.1"/>
    <property type="molecule type" value="Genomic_DNA"/>
</dbReference>
<name>A0A0M8PII9_RHORH</name>
<comment type="caution">
    <text evidence="11">The sequence shown here is derived from an EMBL/GenBank/DDBJ whole genome shotgun (WGS) entry which is preliminary data.</text>
</comment>
<keyword evidence="7" id="KW-0408">Iron</keyword>
<feature type="domain" description="FAD-binding FR-type" evidence="10">
    <location>
        <begin position="43"/>
        <end position="146"/>
    </location>
</feature>
<keyword evidence="5" id="KW-0274">FAD</keyword>
<dbReference type="PROSITE" id="PS51384">
    <property type="entry name" value="FAD_FR"/>
    <property type="match status" value="1"/>
</dbReference>
<gene>
    <name evidence="11" type="ORF">Z051_05310</name>
</gene>
<dbReference type="InterPro" id="IPR012675">
    <property type="entry name" value="Beta-grasp_dom_sf"/>
</dbReference>
<evidence type="ECO:0000259" key="9">
    <source>
        <dbReference type="PROSITE" id="PS51085"/>
    </source>
</evidence>
<dbReference type="PRINTS" id="PR00409">
    <property type="entry name" value="PHDIOXRDTASE"/>
</dbReference>
<evidence type="ECO:0000256" key="1">
    <source>
        <dbReference type="ARBA" id="ARBA00001974"/>
    </source>
</evidence>
<comment type="cofactor">
    <cofactor evidence="1">
        <name>FAD</name>
        <dbReference type="ChEBI" id="CHEBI:57692"/>
    </cofactor>
</comment>
<dbReference type="InterPro" id="IPR017938">
    <property type="entry name" value="Riboflavin_synthase-like_b-brl"/>
</dbReference>
<dbReference type="InterPro" id="IPR039261">
    <property type="entry name" value="FNR_nucleotide-bd"/>
</dbReference>
<evidence type="ECO:0000256" key="8">
    <source>
        <dbReference type="ARBA" id="ARBA00023014"/>
    </source>
</evidence>
<reference evidence="12" key="2">
    <citation type="submission" date="2015-01" db="EMBL/GenBank/DDBJ databases">
        <title>Draft genome sequence of potential hydrocarbon metabolising strain of Rhodococcus rhodochrous.</title>
        <authorList>
            <person name="Aggarwal R.K."/>
            <person name="Dawar C."/>
        </authorList>
    </citation>
    <scope>NUCLEOTIDE SEQUENCE [LARGE SCALE GENOMIC DNA]</scope>
    <source>
        <strain evidence="12">KG-21</strain>
    </source>
</reference>
<evidence type="ECO:0000256" key="2">
    <source>
        <dbReference type="ARBA" id="ARBA00022630"/>
    </source>
</evidence>
<dbReference type="Pfam" id="PF00970">
    <property type="entry name" value="FAD_binding_6"/>
    <property type="match status" value="1"/>
</dbReference>
<keyword evidence="2" id="KW-0285">Flavoprotein</keyword>
<dbReference type="InterPro" id="IPR001041">
    <property type="entry name" value="2Fe-2S_ferredoxin-type"/>
</dbReference>
<dbReference type="RefSeq" id="WP_054371715.1">
    <property type="nucleotide sequence ID" value="NZ_AZYO01000007.1"/>
</dbReference>
<dbReference type="GO" id="GO:0046872">
    <property type="term" value="F:metal ion binding"/>
    <property type="evidence" value="ECO:0007669"/>
    <property type="project" value="UniProtKB-KW"/>
</dbReference>
<dbReference type="SUPFAM" id="SSF54292">
    <property type="entry name" value="2Fe-2S ferredoxin-like"/>
    <property type="match status" value="1"/>
</dbReference>
<evidence type="ECO:0000256" key="3">
    <source>
        <dbReference type="ARBA" id="ARBA00022714"/>
    </source>
</evidence>
<dbReference type="SUPFAM" id="SSF52343">
    <property type="entry name" value="Ferredoxin reductase-like, C-terminal NADP-linked domain"/>
    <property type="match status" value="1"/>
</dbReference>
<evidence type="ECO:0000256" key="6">
    <source>
        <dbReference type="ARBA" id="ARBA00023002"/>
    </source>
</evidence>
<dbReference type="PANTHER" id="PTHR47354:SF6">
    <property type="entry name" value="NADH OXIDOREDUCTASE HCR"/>
    <property type="match status" value="1"/>
</dbReference>
<dbReference type="GO" id="GO:0016491">
    <property type="term" value="F:oxidoreductase activity"/>
    <property type="evidence" value="ECO:0007669"/>
    <property type="project" value="UniProtKB-KW"/>
</dbReference>
<evidence type="ECO:0000256" key="7">
    <source>
        <dbReference type="ARBA" id="ARBA00023004"/>
    </source>
</evidence>
<keyword evidence="4" id="KW-0479">Metal-binding</keyword>
<organism evidence="11 12">
    <name type="scientific">Rhodococcus rhodochrous KG-21</name>
    <dbReference type="NCBI Taxonomy" id="1441923"/>
    <lineage>
        <taxon>Bacteria</taxon>
        <taxon>Bacillati</taxon>
        <taxon>Actinomycetota</taxon>
        <taxon>Actinomycetes</taxon>
        <taxon>Mycobacteriales</taxon>
        <taxon>Nocardiaceae</taxon>
        <taxon>Rhodococcus</taxon>
    </lineage>
</organism>
<evidence type="ECO:0000313" key="11">
    <source>
        <dbReference type="EMBL" id="KOS57264.1"/>
    </source>
</evidence>
<dbReference type="SUPFAM" id="SSF63380">
    <property type="entry name" value="Riboflavin synthase domain-like"/>
    <property type="match status" value="1"/>
</dbReference>
<keyword evidence="8" id="KW-0411">Iron-sulfur</keyword>
<dbReference type="Gene3D" id="3.10.20.30">
    <property type="match status" value="1"/>
</dbReference>
<dbReference type="AlphaFoldDB" id="A0A0M8PII9"/>
<dbReference type="PATRIC" id="fig|1441923.3.peg.1182"/>
<feature type="domain" description="2Fe-2S ferredoxin-type" evidence="9">
    <location>
        <begin position="283"/>
        <end position="365"/>
    </location>
</feature>
<evidence type="ECO:0000256" key="4">
    <source>
        <dbReference type="ARBA" id="ARBA00022723"/>
    </source>
</evidence>
<dbReference type="InterPro" id="IPR050415">
    <property type="entry name" value="MRET"/>
</dbReference>